<evidence type="ECO:0000256" key="1">
    <source>
        <dbReference type="SAM" id="Coils"/>
    </source>
</evidence>
<feature type="coiled-coil region" evidence="1">
    <location>
        <begin position="752"/>
        <end position="1027"/>
    </location>
</feature>
<gene>
    <name evidence="4" type="primary">ccdc30</name>
</gene>
<dbReference type="PANTHER" id="PTHR34479">
    <property type="entry name" value="COILED-COIL DOMAIN-CONTAINING PROTEIN 30"/>
    <property type="match status" value="1"/>
</dbReference>
<dbReference type="OrthoDB" id="10007527at2759"/>
<dbReference type="InterPro" id="IPR031476">
    <property type="entry name" value="DUF4686"/>
</dbReference>
<reference evidence="3" key="1">
    <citation type="journal article" date="2016" name="Nat. Commun.">
        <title>The channel catfish genome sequence provides insights into the evolution of scale formation in teleosts.</title>
        <authorList>
            <person name="Liu Z."/>
            <person name="Liu S."/>
            <person name="Yao J."/>
            <person name="Bao L."/>
            <person name="Zhang J."/>
            <person name="Li Y."/>
            <person name="Jiang C."/>
            <person name="Sun L."/>
            <person name="Wang R."/>
            <person name="Zhang Y."/>
            <person name="Zhou T."/>
            <person name="Zeng Q."/>
            <person name="Fu Q."/>
            <person name="Gao S."/>
            <person name="Li N."/>
            <person name="Koren S."/>
            <person name="Jiang Y."/>
            <person name="Zimin A."/>
            <person name="Xu P."/>
            <person name="Phillippy A.M."/>
            <person name="Geng X."/>
            <person name="Song L."/>
            <person name="Sun F."/>
            <person name="Li C."/>
            <person name="Wang X."/>
            <person name="Chen A."/>
            <person name="Jin Y."/>
            <person name="Yuan Z."/>
            <person name="Yang Y."/>
            <person name="Tan S."/>
            <person name="Peatman E."/>
            <person name="Lu J."/>
            <person name="Qin Z."/>
            <person name="Dunham R."/>
            <person name="Li Z."/>
            <person name="Sonstegard T."/>
            <person name="Feng J."/>
            <person name="Danzmann R.G."/>
            <person name="Schroeder S."/>
            <person name="Scheffler B."/>
            <person name="Duke M.V."/>
            <person name="Ballard L."/>
            <person name="Kucuktas H."/>
            <person name="Kaltenboeck L."/>
            <person name="Liu H."/>
            <person name="Armbruster J."/>
            <person name="Xie Y."/>
            <person name="Kirby M.L."/>
            <person name="Tian Y."/>
            <person name="Flanagan M.E."/>
            <person name="Mu W."/>
            <person name="Waldbieser G.C."/>
        </authorList>
    </citation>
    <scope>NUCLEOTIDE SEQUENCE [LARGE SCALE GENOMIC DNA]</scope>
    <source>
        <strain evidence="3">SDA103</strain>
    </source>
</reference>
<name>A0A2D0SKB7_ICTPU</name>
<dbReference type="Proteomes" id="UP000221080">
    <property type="component" value="Chromosome 15"/>
</dbReference>
<dbReference type="InterPro" id="IPR052825">
    <property type="entry name" value="CCD-Prefoldin_beta-like"/>
</dbReference>
<feature type="compositionally biased region" description="Basic and acidic residues" evidence="2">
    <location>
        <begin position="680"/>
        <end position="702"/>
    </location>
</feature>
<organism evidence="3 4">
    <name type="scientific">Ictalurus punctatus</name>
    <name type="common">Channel catfish</name>
    <name type="synonym">Silurus punctatus</name>
    <dbReference type="NCBI Taxonomy" id="7998"/>
    <lineage>
        <taxon>Eukaryota</taxon>
        <taxon>Metazoa</taxon>
        <taxon>Chordata</taxon>
        <taxon>Craniata</taxon>
        <taxon>Vertebrata</taxon>
        <taxon>Euteleostomi</taxon>
        <taxon>Actinopterygii</taxon>
        <taxon>Neopterygii</taxon>
        <taxon>Teleostei</taxon>
        <taxon>Ostariophysi</taxon>
        <taxon>Siluriformes</taxon>
        <taxon>Ictaluridae</taxon>
        <taxon>Ictalurus</taxon>
    </lineage>
</organism>
<feature type="coiled-coil region" evidence="1">
    <location>
        <begin position="308"/>
        <end position="342"/>
    </location>
</feature>
<feature type="coiled-coil region" evidence="1">
    <location>
        <begin position="39"/>
        <end position="116"/>
    </location>
</feature>
<accession>A0A2D0SKB7</accession>
<feature type="compositionally biased region" description="Polar residues" evidence="2">
    <location>
        <begin position="363"/>
        <end position="376"/>
    </location>
</feature>
<proteinExistence type="predicted"/>
<feature type="coiled-coil region" evidence="1">
    <location>
        <begin position="1074"/>
        <end position="1136"/>
    </location>
</feature>
<keyword evidence="1" id="KW-0175">Coiled coil</keyword>
<dbReference type="KEGG" id="ipu:108276193"/>
<dbReference type="RefSeq" id="XP_017343144.2">
    <property type="nucleotide sequence ID" value="XM_017487655.3"/>
</dbReference>
<feature type="region of interest" description="Disordered" evidence="2">
    <location>
        <begin position="349"/>
        <end position="376"/>
    </location>
</feature>
<dbReference type="PANTHER" id="PTHR34479:SF1">
    <property type="entry name" value="COILED-COIL DOMAIN-CONTAINING PROTEIN 30"/>
    <property type="match status" value="1"/>
</dbReference>
<evidence type="ECO:0000256" key="2">
    <source>
        <dbReference type="SAM" id="MobiDB-lite"/>
    </source>
</evidence>
<dbReference type="GeneID" id="108276193"/>
<reference evidence="4" key="2">
    <citation type="submission" date="2025-08" db="UniProtKB">
        <authorList>
            <consortium name="RefSeq"/>
        </authorList>
    </citation>
    <scope>IDENTIFICATION</scope>
    <source>
        <tissue evidence="4">Blood</tissue>
    </source>
</reference>
<evidence type="ECO:0000313" key="4">
    <source>
        <dbReference type="RefSeq" id="XP_017343144.2"/>
    </source>
</evidence>
<feature type="coiled-coil region" evidence="1">
    <location>
        <begin position="170"/>
        <end position="197"/>
    </location>
</feature>
<keyword evidence="3" id="KW-1185">Reference proteome</keyword>
<feature type="region of interest" description="Disordered" evidence="2">
    <location>
        <begin position="680"/>
        <end position="703"/>
    </location>
</feature>
<feature type="coiled-coil region" evidence="1">
    <location>
        <begin position="234"/>
        <end position="268"/>
    </location>
</feature>
<protein>
    <submittedName>
        <fullName evidence="4">Coiled-coil domain-containing protein 30 isoform X1</fullName>
    </submittedName>
</protein>
<dbReference type="Pfam" id="PF15742">
    <property type="entry name" value="DUF4686"/>
    <property type="match status" value="1"/>
</dbReference>
<dbReference type="CTD" id="728621"/>
<dbReference type="AlphaFoldDB" id="A0A2D0SKB7"/>
<evidence type="ECO:0000313" key="3">
    <source>
        <dbReference type="Proteomes" id="UP000221080"/>
    </source>
</evidence>
<sequence>MEQKQDKTELKELFIRLEKDGIPPEASADERQCHLWRLLRNNEDNLASATQELQALREQQASEMKEVESYVEHIRNMLEERECLTAEYERDNEQLRAELEQIKHQQECQYKEVMEMLEQEGLAEISNSSSSEQVAYLLVERVTLLERLEAAERKLDTQTLTGNLREVHLQEELDHIRHTLEEELRQQKEMMRLTKESMSKGKESTDQSPWRKLFGVHKATKMAQSLPLAQSVELEQERTERKKLERDLEEASCRLTMAHQEIRHLTDELDLARKAQNACGPDLQTTGVEVALLKQEVEQLKQCDMVELQKAKEHNERLDTEIRALRDRVRSLDSERKTLLKMIENFKIYPNSGGKSATDHESPQSVQVDGNANPSELSATLLNDEKDQLHKRCQRESEDKDCRLRELERRLQKQQQEHEELVERNEELEALLGEAQNKAKEERECHECEMDSLQRKIKNIEAELNAKSAYEKGPVEKCDQTKETASELQGAIQERLTFLEGRLAEEKDWRKQLEVDLVVAQTSLKKEKQALQREHEELKKLRIEVQSLQAECQQGKSLNMSLTQIKGEKGILEEKIAQLERAQSRLQDDLAQHTEGSRVQEDLRESREQVTQLNALVEHLRSELCKLEREHSTLRNELVEKRRQVMELQAELSIRAQERLQAEGQAERLGLELQLKKEQLHAVRQESTRDPNPKSSMGKDDELSQVACVKSVTSTMHTTVEQERLFASQYQMALQAQISEAQARVKAQDSVLQQKGEENKQLKQDLQRTQHLFTSAERELRYEREKNLDLKRHNALLDQEKIKLCAELKQAQAKLAQLETSAAAQAAELEQLQQRTRELHLELARNSQNRQSSSSLREELSAERARVIAADKKVLELQQQLKNALHQLRLEEARAGETSKLERDTRDMSDNLSALRTKLQEEKLQRKLVEQRTEELQQQVRSLRTKEATLSRANSELSHRFQQMETQLEVLQSELSSANEQLILSQKSCHKLEEQLISSQQESERLQEELQNILQQLDTNIRRYNEKHFEHKTKLRRAKQLFMKATTQRDMKIQKLENDLALAASLSEKEKDWIKTVTEENEQLLLERRELLRRMTEAEEMGTNGIRTATDTQQRVKFLELENKQLQDKTLKLANQIGVLERALRNLQSVCNAEEVKKFFPSATLPDGLLQTSSPKLGLHDSWGLLDAICRVKVSEHFKSLESSLSLPTSQPSEIGYLNVSSSMAPNVTQHEEENHSISSEDA</sequence>
<feature type="coiled-coil region" evidence="1">
    <location>
        <begin position="390"/>
        <end position="470"/>
    </location>
</feature>